<dbReference type="AlphaFoldDB" id="D8S7W7"/>
<dbReference type="PANTHER" id="PTHR48020">
    <property type="entry name" value="PROTON MYO-INOSITOL COTRANSPORTER"/>
    <property type="match status" value="1"/>
</dbReference>
<proteinExistence type="inferred from homology"/>
<evidence type="ECO:0000313" key="10">
    <source>
        <dbReference type="EMBL" id="EFJ19422.1"/>
    </source>
</evidence>
<evidence type="ECO:0000256" key="1">
    <source>
        <dbReference type="ARBA" id="ARBA00004141"/>
    </source>
</evidence>
<keyword evidence="6 8" id="KW-0472">Membrane</keyword>
<dbReference type="InterPro" id="IPR003663">
    <property type="entry name" value="Sugar/inositol_transpt"/>
</dbReference>
<evidence type="ECO:0000256" key="3">
    <source>
        <dbReference type="ARBA" id="ARBA00022448"/>
    </source>
</evidence>
<dbReference type="InParanoid" id="D8S7W7"/>
<name>D8S7W7_SELML</name>
<dbReference type="Gene3D" id="1.20.1250.20">
    <property type="entry name" value="MFS general substrate transporter like domains"/>
    <property type="match status" value="2"/>
</dbReference>
<evidence type="ECO:0000256" key="6">
    <source>
        <dbReference type="ARBA" id="ARBA00023136"/>
    </source>
</evidence>
<dbReference type="InterPro" id="IPR036259">
    <property type="entry name" value="MFS_trans_sf"/>
</dbReference>
<reference evidence="10 11" key="1">
    <citation type="journal article" date="2011" name="Science">
        <title>The Selaginella genome identifies genetic changes associated with the evolution of vascular plants.</title>
        <authorList>
            <person name="Banks J.A."/>
            <person name="Nishiyama T."/>
            <person name="Hasebe M."/>
            <person name="Bowman J.L."/>
            <person name="Gribskov M."/>
            <person name="dePamphilis C."/>
            <person name="Albert V.A."/>
            <person name="Aono N."/>
            <person name="Aoyama T."/>
            <person name="Ambrose B.A."/>
            <person name="Ashton N.W."/>
            <person name="Axtell M.J."/>
            <person name="Barker E."/>
            <person name="Barker M.S."/>
            <person name="Bennetzen J.L."/>
            <person name="Bonawitz N.D."/>
            <person name="Chapple C."/>
            <person name="Cheng C."/>
            <person name="Correa L.G."/>
            <person name="Dacre M."/>
            <person name="DeBarry J."/>
            <person name="Dreyer I."/>
            <person name="Elias M."/>
            <person name="Engstrom E.M."/>
            <person name="Estelle M."/>
            <person name="Feng L."/>
            <person name="Finet C."/>
            <person name="Floyd S.K."/>
            <person name="Frommer W.B."/>
            <person name="Fujita T."/>
            <person name="Gramzow L."/>
            <person name="Gutensohn M."/>
            <person name="Harholt J."/>
            <person name="Hattori M."/>
            <person name="Heyl A."/>
            <person name="Hirai T."/>
            <person name="Hiwatashi Y."/>
            <person name="Ishikawa M."/>
            <person name="Iwata M."/>
            <person name="Karol K.G."/>
            <person name="Koehler B."/>
            <person name="Kolukisaoglu U."/>
            <person name="Kubo M."/>
            <person name="Kurata T."/>
            <person name="Lalonde S."/>
            <person name="Li K."/>
            <person name="Li Y."/>
            <person name="Litt A."/>
            <person name="Lyons E."/>
            <person name="Manning G."/>
            <person name="Maruyama T."/>
            <person name="Michael T.P."/>
            <person name="Mikami K."/>
            <person name="Miyazaki S."/>
            <person name="Morinaga S."/>
            <person name="Murata T."/>
            <person name="Mueller-Roeber B."/>
            <person name="Nelson D.R."/>
            <person name="Obara M."/>
            <person name="Oguri Y."/>
            <person name="Olmstead R.G."/>
            <person name="Onodera N."/>
            <person name="Petersen B.L."/>
            <person name="Pils B."/>
            <person name="Prigge M."/>
            <person name="Rensing S.A."/>
            <person name="Riano-Pachon D.M."/>
            <person name="Roberts A.W."/>
            <person name="Sato Y."/>
            <person name="Scheller H.V."/>
            <person name="Schulz B."/>
            <person name="Schulz C."/>
            <person name="Shakirov E.V."/>
            <person name="Shibagaki N."/>
            <person name="Shinohara N."/>
            <person name="Shippen D.E."/>
            <person name="Soerensen I."/>
            <person name="Sotooka R."/>
            <person name="Sugimoto N."/>
            <person name="Sugita M."/>
            <person name="Sumikawa N."/>
            <person name="Tanurdzic M."/>
            <person name="Theissen G."/>
            <person name="Ulvskov P."/>
            <person name="Wakazuki S."/>
            <person name="Weng J.K."/>
            <person name="Willats W.W."/>
            <person name="Wipf D."/>
            <person name="Wolf P.G."/>
            <person name="Yang L."/>
            <person name="Zimmer A.D."/>
            <person name="Zhu Q."/>
            <person name="Mitros T."/>
            <person name="Hellsten U."/>
            <person name="Loque D."/>
            <person name="Otillar R."/>
            <person name="Salamov A."/>
            <person name="Schmutz J."/>
            <person name="Shapiro H."/>
            <person name="Lindquist E."/>
            <person name="Lucas S."/>
            <person name="Rokhsar D."/>
            <person name="Grigoriev I.V."/>
        </authorList>
    </citation>
    <scope>NUCLEOTIDE SEQUENCE [LARGE SCALE GENOMIC DNA]</scope>
</reference>
<dbReference type="GO" id="GO:0055085">
    <property type="term" value="P:transmembrane transport"/>
    <property type="evidence" value="ECO:0000318"/>
    <property type="project" value="GO_Central"/>
</dbReference>
<dbReference type="PROSITE" id="PS00216">
    <property type="entry name" value="SUGAR_TRANSPORT_1"/>
    <property type="match status" value="1"/>
</dbReference>
<dbReference type="FunCoup" id="D8S7W7">
    <property type="interactions" value="298"/>
</dbReference>
<dbReference type="STRING" id="88036.D8S7W7"/>
<comment type="similarity">
    <text evidence="2">Belongs to the major facilitator superfamily. Sugar transporter (TC 2.A.1.1) family.</text>
</comment>
<feature type="compositionally biased region" description="Basic and acidic residues" evidence="7">
    <location>
        <begin position="317"/>
        <end position="347"/>
    </location>
</feature>
<keyword evidence="11" id="KW-1185">Reference proteome</keyword>
<dbReference type="GO" id="GO:0022857">
    <property type="term" value="F:transmembrane transporter activity"/>
    <property type="evidence" value="ECO:0000318"/>
    <property type="project" value="GO_Central"/>
</dbReference>
<feature type="transmembrane region" description="Helical" evidence="8">
    <location>
        <begin position="43"/>
        <end position="62"/>
    </location>
</feature>
<dbReference type="PRINTS" id="PR00171">
    <property type="entry name" value="SUGRTRNSPORT"/>
</dbReference>
<protein>
    <submittedName>
        <fullName evidence="10">Uncharacterized protein TMT2-1</fullName>
    </submittedName>
</protein>
<dbReference type="KEGG" id="smo:SELMODRAFT_111167"/>
<keyword evidence="5 8" id="KW-1133">Transmembrane helix</keyword>
<dbReference type="OMA" id="VVCVIAW"/>
<dbReference type="PROSITE" id="PS50850">
    <property type="entry name" value="MFS"/>
    <property type="match status" value="1"/>
</dbReference>
<gene>
    <name evidence="10" type="primary">TMT2-1</name>
    <name evidence="10" type="ORF">SELMODRAFT_111167</name>
</gene>
<dbReference type="SUPFAM" id="SSF103473">
    <property type="entry name" value="MFS general substrate transporter"/>
    <property type="match status" value="1"/>
</dbReference>
<feature type="transmembrane region" description="Helical" evidence="8">
    <location>
        <begin position="98"/>
        <end position="121"/>
    </location>
</feature>
<dbReference type="InterPro" id="IPR050814">
    <property type="entry name" value="Myo-inositol_Transporter"/>
</dbReference>
<dbReference type="HOGENOM" id="CLU_015397_1_0_1"/>
<feature type="domain" description="Major facilitator superfamily (MFS) profile" evidence="9">
    <location>
        <begin position="7"/>
        <end position="730"/>
    </location>
</feature>
<evidence type="ECO:0000256" key="2">
    <source>
        <dbReference type="ARBA" id="ARBA00010992"/>
    </source>
</evidence>
<evidence type="ECO:0000313" key="11">
    <source>
        <dbReference type="Proteomes" id="UP000001514"/>
    </source>
</evidence>
<feature type="transmembrane region" description="Helical" evidence="8">
    <location>
        <begin position="702"/>
        <end position="724"/>
    </location>
</feature>
<accession>D8S7W7</accession>
<feature type="transmembrane region" description="Helical" evidence="8">
    <location>
        <begin position="609"/>
        <end position="627"/>
    </location>
</feature>
<dbReference type="InterPro" id="IPR005829">
    <property type="entry name" value="Sugar_transporter_CS"/>
</dbReference>
<feature type="transmembrane region" description="Helical" evidence="8">
    <location>
        <begin position="639"/>
        <end position="663"/>
    </location>
</feature>
<dbReference type="eggNOG" id="KOG0254">
    <property type="taxonomic scope" value="Eukaryota"/>
</dbReference>
<dbReference type="Proteomes" id="UP000001514">
    <property type="component" value="Unassembled WGS sequence"/>
</dbReference>
<evidence type="ECO:0000259" key="9">
    <source>
        <dbReference type="PROSITE" id="PS50850"/>
    </source>
</evidence>
<feature type="transmembrane region" description="Helical" evidence="8">
    <location>
        <begin position="163"/>
        <end position="185"/>
    </location>
</feature>
<evidence type="ECO:0000256" key="7">
    <source>
        <dbReference type="SAM" id="MobiDB-lite"/>
    </source>
</evidence>
<feature type="compositionally biased region" description="Basic and acidic residues" evidence="7">
    <location>
        <begin position="389"/>
        <end position="400"/>
    </location>
</feature>
<comment type="subcellular location">
    <subcellularLocation>
        <location evidence="1">Membrane</location>
        <topology evidence="1">Multi-pass membrane protein</topology>
    </subcellularLocation>
</comment>
<feature type="transmembrane region" description="Helical" evidence="8">
    <location>
        <begin position="675"/>
        <end position="696"/>
    </location>
</feature>
<dbReference type="GO" id="GO:0016020">
    <property type="term" value="C:membrane"/>
    <property type="evidence" value="ECO:0000318"/>
    <property type="project" value="GO_Central"/>
</dbReference>
<evidence type="ECO:0000256" key="4">
    <source>
        <dbReference type="ARBA" id="ARBA00022692"/>
    </source>
</evidence>
<keyword evidence="3" id="KW-0813">Transport</keyword>
<keyword evidence="4 8" id="KW-0812">Transmembrane</keyword>
<dbReference type="EMBL" id="GL377606">
    <property type="protein sequence ID" value="EFJ19422.1"/>
    <property type="molecule type" value="Genomic_DNA"/>
</dbReference>
<feature type="transmembrane region" description="Helical" evidence="8">
    <location>
        <begin position="133"/>
        <end position="157"/>
    </location>
</feature>
<feature type="transmembrane region" description="Helical" evidence="8">
    <location>
        <begin position="74"/>
        <end position="92"/>
    </location>
</feature>
<evidence type="ECO:0000256" key="8">
    <source>
        <dbReference type="SAM" id="Phobius"/>
    </source>
</evidence>
<evidence type="ECO:0000256" key="5">
    <source>
        <dbReference type="ARBA" id="ARBA00022989"/>
    </source>
</evidence>
<sequence>MQGATKIALAAALGNLLQGWDNGAIAGALLYIKPEFHLEDKPTIEGFVVASTLLGAVCSTVCAGPGADWLGRKLMLILSSALFSVSSCAMLWSPSVYALIASRFLVGTGIGLVVTIVPIYIAETAPSEIRGQLATFPQLLGSGGLFVVYIMVFFLSLTADPSWRMMLGVLLIPALLYLALVIFYLPESPRWLVSKGRMLEAKYVLQRLRDRDDVSGKYSLSELALLVEGLGVGGEASLEEWLLKPAPEDVLENGVPQKHESQIKLYSPEEGIAWIATPVVEEPAGHSLVPTFPSFSMKSVHLMDPLVQLIGSVQQTQEHHQAVEGHERDYPEEPHFKEEEDKPRDNGYESDMEEGVVGNLDESNLEAPLLHKRSGVSSRDNSGAFEDVEQGHETVPERRGSRSNLVSRGSMHHGSMPESLGSVGIGGGWQLAWQWSEPEQGTGHTEEGGFRRVFLLQEAVDASGRIVGSTASLPGIAEGDSIPAAAIIGHPAQSMRDIIGEAPVGPAMLHPTQTATSGPAWSDIFVGGVKRALIVGLSLQVLQQFSGINAVLYFIPQILQQSGLAVLLSDAGINANSASILGSAATSLLMLPCIVLAMRLMDHSGRRQLLLSTLPVLLLALVAVTFSNNYLRAGLVQAVISFLSVTLYACSFVMGFGPIPNILCSEIFPTRVRGLCIAMCQATFWVCNIIVTYLFPILLVRLGLGGVFSLFALVCLVSWIFIFLKVPETKGLPLEVISEFFAMTDRLEAKKSST</sequence>
<dbReference type="InterPro" id="IPR020846">
    <property type="entry name" value="MFS_dom"/>
</dbReference>
<dbReference type="InterPro" id="IPR005828">
    <property type="entry name" value="MFS_sugar_transport-like"/>
</dbReference>
<dbReference type="Gramene" id="EFJ19422">
    <property type="protein sequence ID" value="EFJ19422"/>
    <property type="gene ID" value="SELMODRAFT_111167"/>
</dbReference>
<organism evidence="11">
    <name type="scientific">Selaginella moellendorffii</name>
    <name type="common">Spikemoss</name>
    <dbReference type="NCBI Taxonomy" id="88036"/>
    <lineage>
        <taxon>Eukaryota</taxon>
        <taxon>Viridiplantae</taxon>
        <taxon>Streptophyta</taxon>
        <taxon>Embryophyta</taxon>
        <taxon>Tracheophyta</taxon>
        <taxon>Lycopodiopsida</taxon>
        <taxon>Selaginellales</taxon>
        <taxon>Selaginellaceae</taxon>
        <taxon>Selaginella</taxon>
    </lineage>
</organism>
<dbReference type="Pfam" id="PF00083">
    <property type="entry name" value="Sugar_tr"/>
    <property type="match status" value="2"/>
</dbReference>
<feature type="region of interest" description="Disordered" evidence="7">
    <location>
        <begin position="373"/>
        <end position="416"/>
    </location>
</feature>
<dbReference type="PANTHER" id="PTHR48020:SF35">
    <property type="entry name" value="SUGAR TRANSPORTER"/>
    <property type="match status" value="1"/>
</dbReference>
<feature type="region of interest" description="Disordered" evidence="7">
    <location>
        <begin position="314"/>
        <end position="352"/>
    </location>
</feature>